<organism evidence="16">
    <name type="scientific">Phanerodontia chrysosporium</name>
    <name type="common">White-rot fungus</name>
    <name type="synonym">Sporotrichum pruinosum</name>
    <dbReference type="NCBI Taxonomy" id="2822231"/>
    <lineage>
        <taxon>Eukaryota</taxon>
        <taxon>Fungi</taxon>
        <taxon>Dikarya</taxon>
        <taxon>Basidiomycota</taxon>
        <taxon>Agaricomycotina</taxon>
        <taxon>Agaricomycetes</taxon>
        <taxon>Polyporales</taxon>
        <taxon>Phanerochaetaceae</taxon>
        <taxon>Phanerodontia</taxon>
    </lineage>
</organism>
<evidence type="ECO:0000256" key="7">
    <source>
        <dbReference type="ARBA" id="ARBA00022723"/>
    </source>
</evidence>
<evidence type="ECO:0000256" key="1">
    <source>
        <dbReference type="ARBA" id="ARBA00001971"/>
    </source>
</evidence>
<keyword evidence="11 14" id="KW-0503">Monooxygenase</keyword>
<dbReference type="PANTHER" id="PTHR46300:SF7">
    <property type="entry name" value="P450, PUTATIVE (EUROFUNG)-RELATED"/>
    <property type="match status" value="1"/>
</dbReference>
<dbReference type="InterPro" id="IPR002401">
    <property type="entry name" value="Cyt_P450_E_grp-I"/>
</dbReference>
<evidence type="ECO:0000256" key="15">
    <source>
        <dbReference type="SAM" id="Phobius"/>
    </source>
</evidence>
<evidence type="ECO:0000313" key="16">
    <source>
        <dbReference type="EMBL" id="BAL05145.1"/>
    </source>
</evidence>
<proteinExistence type="evidence at transcript level"/>
<comment type="subcellular location">
    <subcellularLocation>
        <location evidence="2">Membrane</location>
        <topology evidence="2">Single-pass membrane protein</topology>
    </subcellularLocation>
</comment>
<dbReference type="GO" id="GO:0020037">
    <property type="term" value="F:heme binding"/>
    <property type="evidence" value="ECO:0007669"/>
    <property type="project" value="InterPro"/>
</dbReference>
<dbReference type="SUPFAM" id="SSF48264">
    <property type="entry name" value="Cytochrome P450"/>
    <property type="match status" value="1"/>
</dbReference>
<evidence type="ECO:0000256" key="9">
    <source>
        <dbReference type="ARBA" id="ARBA00023002"/>
    </source>
</evidence>
<keyword evidence="10 13" id="KW-0408">Iron</keyword>
<gene>
    <name evidence="16" type="primary">PcCYP_50e</name>
</gene>
<dbReference type="GO" id="GO:0016705">
    <property type="term" value="F:oxidoreductase activity, acting on paired donors, with incorporation or reduction of molecular oxygen"/>
    <property type="evidence" value="ECO:0007669"/>
    <property type="project" value="InterPro"/>
</dbReference>
<dbReference type="PRINTS" id="PR00385">
    <property type="entry name" value="P450"/>
</dbReference>
<sequence length="527" mass="58507">MVQASDTLLSVVVCAALIILTSFLLSGYRKRNAHLPPGPKPLPIIGNLHQLPDLKADRAVAFRDMSLAYGSDILCVKVPGMLMYILNSKESMSDILVARSAKSSSKPPQVMADLSGWKYTVPSLPYGQRIKTSRRLLHKGLGPSAVQSYIPYLERESAFFLEKLLDQPDAYKKHVTHTAARIALKIAYGYEGVTDDAHLIDTAVKAMNIFCVTATPGIWLVDSLPFLQHMPSWFPGTGFKKQASQWSQTVLYAINHPFEELKRQMAAGTAGASFAGRLLEVEDLSDPEVEDCIKHCSTGIFAGQFDTTTAVMSWFAVVMAFYPEVQKKAQDEINKVVGHERMPVVADRDSLPYVNAILKELLRWRPVLPLIAHSVNEEDEYKGYYVPKDTVILANVWAVLHDESNYDEPEKYKPERFLRDGILDPSVLDPATLAFGFDRRICPGMHIGQTLLFILMSRTLQNFDIAPAKDAHGKEIAIDTSAVPGLIGFPKPFKVSLVPRSNAHAAHIRHAAENARSLPDKLAIFEL</sequence>
<dbReference type="Pfam" id="PF00067">
    <property type="entry name" value="p450"/>
    <property type="match status" value="1"/>
</dbReference>
<evidence type="ECO:0000256" key="10">
    <source>
        <dbReference type="ARBA" id="ARBA00023004"/>
    </source>
</evidence>
<evidence type="ECO:0000256" key="3">
    <source>
        <dbReference type="ARBA" id="ARBA00005179"/>
    </source>
</evidence>
<reference evidence="16" key="1">
    <citation type="submission" date="2010-10" db="EMBL/GenBank/DDBJ databases">
        <title>Phanerochaete chrysosporium cytochrome P450.</title>
        <authorList>
            <person name="Hirosue S."/>
            <person name="Hiratsuka N."/>
            <person name="Ichinose H."/>
            <person name="Wariishi H."/>
        </authorList>
    </citation>
    <scope>NUCLEOTIDE SEQUENCE</scope>
    <source>
        <strain evidence="16">ATCC 34541</strain>
    </source>
</reference>
<dbReference type="PANTHER" id="PTHR46300">
    <property type="entry name" value="P450, PUTATIVE (EUROFUNG)-RELATED-RELATED"/>
    <property type="match status" value="1"/>
</dbReference>
<dbReference type="InterPro" id="IPR001128">
    <property type="entry name" value="Cyt_P450"/>
</dbReference>
<dbReference type="GO" id="GO:0005506">
    <property type="term" value="F:iron ion binding"/>
    <property type="evidence" value="ECO:0007669"/>
    <property type="project" value="InterPro"/>
</dbReference>
<keyword evidence="6 15" id="KW-0812">Transmembrane</keyword>
<keyword evidence="7 13" id="KW-0479">Metal-binding</keyword>
<keyword evidence="8 15" id="KW-1133">Transmembrane helix</keyword>
<dbReference type="VEuPathDB" id="FungiDB:AGR57_5452"/>
<protein>
    <submittedName>
        <fullName evidence="16">Cytochrome P450</fullName>
    </submittedName>
</protein>
<name>G5EJT3_PHACH</name>
<dbReference type="EMBL" id="AB597858">
    <property type="protein sequence ID" value="BAL05145.1"/>
    <property type="molecule type" value="mRNA"/>
</dbReference>
<evidence type="ECO:0000256" key="12">
    <source>
        <dbReference type="ARBA" id="ARBA00023136"/>
    </source>
</evidence>
<evidence type="ECO:0000256" key="14">
    <source>
        <dbReference type="RuleBase" id="RU000461"/>
    </source>
</evidence>
<evidence type="ECO:0000256" key="6">
    <source>
        <dbReference type="ARBA" id="ARBA00022692"/>
    </source>
</evidence>
<feature type="transmembrane region" description="Helical" evidence="15">
    <location>
        <begin position="7"/>
        <end position="28"/>
    </location>
</feature>
<evidence type="ECO:0000256" key="8">
    <source>
        <dbReference type="ARBA" id="ARBA00022989"/>
    </source>
</evidence>
<feature type="binding site" description="axial binding residue" evidence="13">
    <location>
        <position position="442"/>
    </location>
    <ligand>
        <name>heme</name>
        <dbReference type="ChEBI" id="CHEBI:30413"/>
    </ligand>
    <ligandPart>
        <name>Fe</name>
        <dbReference type="ChEBI" id="CHEBI:18248"/>
    </ligandPart>
</feature>
<evidence type="ECO:0000256" key="4">
    <source>
        <dbReference type="ARBA" id="ARBA00010617"/>
    </source>
</evidence>
<dbReference type="InterPro" id="IPR050364">
    <property type="entry name" value="Cytochrome_P450_fung"/>
</dbReference>
<dbReference type="InterPro" id="IPR017972">
    <property type="entry name" value="Cyt_P450_CS"/>
</dbReference>
<dbReference type="AlphaFoldDB" id="G5EJT3"/>
<keyword evidence="9 14" id="KW-0560">Oxidoreductase</keyword>
<dbReference type="PRINTS" id="PR00463">
    <property type="entry name" value="EP450I"/>
</dbReference>
<dbReference type="PROSITE" id="PS00086">
    <property type="entry name" value="CYTOCHROME_P450"/>
    <property type="match status" value="1"/>
</dbReference>
<dbReference type="GO" id="GO:0004497">
    <property type="term" value="F:monooxygenase activity"/>
    <property type="evidence" value="ECO:0007669"/>
    <property type="project" value="UniProtKB-KW"/>
</dbReference>
<comment type="similarity">
    <text evidence="4 14">Belongs to the cytochrome P450 family.</text>
</comment>
<evidence type="ECO:0000256" key="13">
    <source>
        <dbReference type="PIRSR" id="PIRSR602401-1"/>
    </source>
</evidence>
<dbReference type="CDD" id="cd11065">
    <property type="entry name" value="CYP64-like"/>
    <property type="match status" value="1"/>
</dbReference>
<evidence type="ECO:0000256" key="11">
    <source>
        <dbReference type="ARBA" id="ARBA00023033"/>
    </source>
</evidence>
<comment type="pathway">
    <text evidence="3">Secondary metabolite biosynthesis.</text>
</comment>
<dbReference type="InterPro" id="IPR036396">
    <property type="entry name" value="Cyt_P450_sf"/>
</dbReference>
<accession>G5EJT3</accession>
<keyword evidence="12 15" id="KW-0472">Membrane</keyword>
<comment type="cofactor">
    <cofactor evidence="1 13">
        <name>heme</name>
        <dbReference type="ChEBI" id="CHEBI:30413"/>
    </cofactor>
</comment>
<evidence type="ECO:0000256" key="2">
    <source>
        <dbReference type="ARBA" id="ARBA00004167"/>
    </source>
</evidence>
<evidence type="ECO:0000256" key="5">
    <source>
        <dbReference type="ARBA" id="ARBA00022617"/>
    </source>
</evidence>
<dbReference type="Gene3D" id="1.10.630.10">
    <property type="entry name" value="Cytochrome P450"/>
    <property type="match status" value="1"/>
</dbReference>
<dbReference type="GO" id="GO:0016020">
    <property type="term" value="C:membrane"/>
    <property type="evidence" value="ECO:0007669"/>
    <property type="project" value="UniProtKB-SubCell"/>
</dbReference>
<keyword evidence="5 13" id="KW-0349">Heme</keyword>